<evidence type="ECO:0000313" key="4">
    <source>
        <dbReference type="EMBL" id="CCH35197.1"/>
    </source>
</evidence>
<dbReference type="InterPro" id="IPR050832">
    <property type="entry name" value="Bact_Acetyltransf"/>
</dbReference>
<name>K0KCE4_SACES</name>
<dbReference type="PANTHER" id="PTHR43877">
    <property type="entry name" value="AMINOALKYLPHOSPHONATE N-ACETYLTRANSFERASE-RELATED-RELATED"/>
    <property type="match status" value="1"/>
</dbReference>
<dbReference type="InterPro" id="IPR016181">
    <property type="entry name" value="Acyl_CoA_acyltransferase"/>
</dbReference>
<keyword evidence="2" id="KW-0012">Acyltransferase</keyword>
<proteinExistence type="predicted"/>
<accession>K0KCE4</accession>
<dbReference type="PROSITE" id="PS51186">
    <property type="entry name" value="GNAT"/>
    <property type="match status" value="1"/>
</dbReference>
<dbReference type="GO" id="GO:0016747">
    <property type="term" value="F:acyltransferase activity, transferring groups other than amino-acyl groups"/>
    <property type="evidence" value="ECO:0007669"/>
    <property type="project" value="InterPro"/>
</dbReference>
<dbReference type="Gene3D" id="3.40.630.30">
    <property type="match status" value="1"/>
</dbReference>
<dbReference type="EMBL" id="HE804045">
    <property type="protein sequence ID" value="CCH35197.1"/>
    <property type="molecule type" value="Genomic_DNA"/>
</dbReference>
<gene>
    <name evidence="4" type="ordered locus">BN6_79790</name>
</gene>
<dbReference type="AlphaFoldDB" id="K0KCE4"/>
<dbReference type="CDD" id="cd04301">
    <property type="entry name" value="NAT_SF"/>
    <property type="match status" value="1"/>
</dbReference>
<dbReference type="PANTHER" id="PTHR43877:SF1">
    <property type="entry name" value="ACETYLTRANSFERASE"/>
    <property type="match status" value="1"/>
</dbReference>
<feature type="domain" description="N-acetyltransferase" evidence="3">
    <location>
        <begin position="103"/>
        <end position="264"/>
    </location>
</feature>
<dbReference type="InterPro" id="IPR000182">
    <property type="entry name" value="GNAT_dom"/>
</dbReference>
<organism evidence="4 5">
    <name type="scientific">Saccharothrix espanaensis (strain ATCC 51144 / DSM 44229 / JCM 9112 / NBRC 15066 / NRRL 15764)</name>
    <dbReference type="NCBI Taxonomy" id="1179773"/>
    <lineage>
        <taxon>Bacteria</taxon>
        <taxon>Bacillati</taxon>
        <taxon>Actinomycetota</taxon>
        <taxon>Actinomycetes</taxon>
        <taxon>Pseudonocardiales</taxon>
        <taxon>Pseudonocardiaceae</taxon>
        <taxon>Saccharothrix</taxon>
    </lineage>
</organism>
<dbReference type="HOGENOM" id="CLU_060314_0_0_11"/>
<dbReference type="STRING" id="1179773.BN6_79790"/>
<protein>
    <recommendedName>
        <fullName evidence="3">N-acetyltransferase domain-containing protein</fullName>
    </recommendedName>
</protein>
<keyword evidence="1" id="KW-0808">Transferase</keyword>
<dbReference type="KEGG" id="sesp:BN6_79790"/>
<dbReference type="eggNOG" id="COG0456">
    <property type="taxonomic scope" value="Bacteria"/>
</dbReference>
<keyword evidence="5" id="KW-1185">Reference proteome</keyword>
<dbReference type="PATRIC" id="fig|1179773.3.peg.8057"/>
<dbReference type="Proteomes" id="UP000006281">
    <property type="component" value="Chromosome"/>
</dbReference>
<dbReference type="Pfam" id="PF00583">
    <property type="entry name" value="Acetyltransf_1"/>
    <property type="match status" value="1"/>
</dbReference>
<dbReference type="SUPFAM" id="SSF55729">
    <property type="entry name" value="Acyl-CoA N-acyltransferases (Nat)"/>
    <property type="match status" value="1"/>
</dbReference>
<evidence type="ECO:0000313" key="5">
    <source>
        <dbReference type="Proteomes" id="UP000006281"/>
    </source>
</evidence>
<evidence type="ECO:0000256" key="1">
    <source>
        <dbReference type="ARBA" id="ARBA00022679"/>
    </source>
</evidence>
<sequence>MLPAFPAEGSPYSYGELSADELNATWGALRAHSLKWHPDVDLEDRLRRWELTGAGDPDTAAVVTVPSRAVDAAAVLARHGFAPLMVTAARPAGRGDGRPASDVAVRPATAADVDFVAEVNLETTRYDAWFGMVTERASTGERLREHVAQRMTWDVPGVLVAERDGERLGALYYDLPPRSDWIAGLTSASPVAYLGLLGVPEAARGTGVGSALAAHAHRELDEAGVALTMLHHALPNPHSTPFWYSCGYRPLWTTWQRRPALGGH</sequence>
<reference evidence="4 5" key="1">
    <citation type="journal article" date="2012" name="BMC Genomics">
        <title>Complete genome sequence of Saccharothrix espanaensis DSM 44229T and comparison to the other completely sequenced Pseudonocardiaceae.</title>
        <authorList>
            <person name="Strobel T."/>
            <person name="Al-Dilaimi A."/>
            <person name="Blom J."/>
            <person name="Gessner A."/>
            <person name="Kalinowski J."/>
            <person name="Luzhetska M."/>
            <person name="Puhler A."/>
            <person name="Szczepanowski R."/>
            <person name="Bechthold A."/>
            <person name="Ruckert C."/>
        </authorList>
    </citation>
    <scope>NUCLEOTIDE SEQUENCE [LARGE SCALE GENOMIC DNA]</scope>
    <source>
        <strain evidence="5">ATCC 51144 / DSM 44229 / JCM 9112 / NBRC 15066 / NRRL 15764</strain>
    </source>
</reference>
<evidence type="ECO:0000259" key="3">
    <source>
        <dbReference type="PROSITE" id="PS51186"/>
    </source>
</evidence>
<evidence type="ECO:0000256" key="2">
    <source>
        <dbReference type="ARBA" id="ARBA00023315"/>
    </source>
</evidence>